<name>A0A9P3CG16_9PEZI</name>
<dbReference type="EMBL" id="BOLY01000004">
    <property type="protein sequence ID" value="GIZ43644.1"/>
    <property type="molecule type" value="Genomic_DNA"/>
</dbReference>
<dbReference type="PANTHER" id="PTHR47843:SF5">
    <property type="entry name" value="BTB_POZ DOMAIN PROTEIN"/>
    <property type="match status" value="1"/>
</dbReference>
<dbReference type="CDD" id="cd18186">
    <property type="entry name" value="BTB_POZ_ZBTB_KLHL-like"/>
    <property type="match status" value="1"/>
</dbReference>
<dbReference type="Proteomes" id="UP000825890">
    <property type="component" value="Unassembled WGS sequence"/>
</dbReference>
<evidence type="ECO:0000313" key="3">
    <source>
        <dbReference type="Proteomes" id="UP000825890"/>
    </source>
</evidence>
<sequence>MADDSTRLELCSKLKDFHRQDKLTDFVIVCGDRKWNVHRFVLALHSDVLRRACSSGFKEAHERLIDLSADHDPVVIEALVEYMYTFNYSVYSLDELEAIELHANLYLLGDKYNIEGLCEVATDAFISLLKGPPEVLAKAAKVAYAYPDVTTILCEELVDAVVERKELLSNGKGTVLLSAMRENDSFARDVEKIIAFEPVRKRLALVPDR</sequence>
<dbReference type="AlphaFoldDB" id="A0A9P3CG16"/>
<proteinExistence type="predicted"/>
<evidence type="ECO:0000259" key="1">
    <source>
        <dbReference type="PROSITE" id="PS50097"/>
    </source>
</evidence>
<dbReference type="PANTHER" id="PTHR47843">
    <property type="entry name" value="BTB DOMAIN-CONTAINING PROTEIN-RELATED"/>
    <property type="match status" value="1"/>
</dbReference>
<dbReference type="GeneID" id="68292436"/>
<keyword evidence="3" id="KW-1185">Reference proteome</keyword>
<dbReference type="SUPFAM" id="SSF54695">
    <property type="entry name" value="POZ domain"/>
    <property type="match status" value="1"/>
</dbReference>
<dbReference type="PROSITE" id="PS50097">
    <property type="entry name" value="BTB"/>
    <property type="match status" value="1"/>
</dbReference>
<dbReference type="Pfam" id="PF00651">
    <property type="entry name" value="BTB"/>
    <property type="match status" value="1"/>
</dbReference>
<comment type="caution">
    <text evidence="2">The sequence shown here is derived from an EMBL/GenBank/DDBJ whole genome shotgun (WGS) entry which is preliminary data.</text>
</comment>
<dbReference type="Gene3D" id="3.30.710.10">
    <property type="entry name" value="Potassium Channel Kv1.1, Chain A"/>
    <property type="match status" value="1"/>
</dbReference>
<reference evidence="2 3" key="1">
    <citation type="submission" date="2021-01" db="EMBL/GenBank/DDBJ databases">
        <title>Cercospora kikuchii MAFF 305040 whole genome shotgun sequence.</title>
        <authorList>
            <person name="Kashiwa T."/>
            <person name="Suzuki T."/>
        </authorList>
    </citation>
    <scope>NUCLEOTIDE SEQUENCE [LARGE SCALE GENOMIC DNA]</scope>
    <source>
        <strain evidence="2 3">MAFF 305040</strain>
    </source>
</reference>
<protein>
    <recommendedName>
        <fullName evidence="1">BTB domain-containing protein</fullName>
    </recommendedName>
</protein>
<feature type="domain" description="BTB" evidence="1">
    <location>
        <begin position="24"/>
        <end position="92"/>
    </location>
</feature>
<dbReference type="InterPro" id="IPR011333">
    <property type="entry name" value="SKP1/BTB/POZ_sf"/>
</dbReference>
<dbReference type="InterPro" id="IPR000210">
    <property type="entry name" value="BTB/POZ_dom"/>
</dbReference>
<dbReference type="OrthoDB" id="3650075at2759"/>
<evidence type="ECO:0000313" key="2">
    <source>
        <dbReference type="EMBL" id="GIZ43644.1"/>
    </source>
</evidence>
<dbReference type="SMART" id="SM00225">
    <property type="entry name" value="BTB"/>
    <property type="match status" value="1"/>
</dbReference>
<dbReference type="RefSeq" id="XP_044658131.1">
    <property type="nucleotide sequence ID" value="XM_044802196.1"/>
</dbReference>
<accession>A0A9P3CG16</accession>
<gene>
    <name evidence="2" type="ORF">CKM354_000686100</name>
</gene>
<organism evidence="2 3">
    <name type="scientific">Cercospora kikuchii</name>
    <dbReference type="NCBI Taxonomy" id="84275"/>
    <lineage>
        <taxon>Eukaryota</taxon>
        <taxon>Fungi</taxon>
        <taxon>Dikarya</taxon>
        <taxon>Ascomycota</taxon>
        <taxon>Pezizomycotina</taxon>
        <taxon>Dothideomycetes</taxon>
        <taxon>Dothideomycetidae</taxon>
        <taxon>Mycosphaerellales</taxon>
        <taxon>Mycosphaerellaceae</taxon>
        <taxon>Cercospora</taxon>
    </lineage>
</organism>